<dbReference type="eggNOG" id="COG1994">
    <property type="taxonomic scope" value="Bacteria"/>
</dbReference>
<evidence type="ECO:0000256" key="1">
    <source>
        <dbReference type="SAM" id="Phobius"/>
    </source>
</evidence>
<evidence type="ECO:0000313" key="3">
    <source>
        <dbReference type="Proteomes" id="UP000009026"/>
    </source>
</evidence>
<dbReference type="RefSeq" id="WP_002638994.1">
    <property type="nucleotide sequence ID" value="NZ_CP012109.1"/>
</dbReference>
<dbReference type="Proteomes" id="UP000009026">
    <property type="component" value="Chromosome"/>
</dbReference>
<feature type="transmembrane region" description="Helical" evidence="1">
    <location>
        <begin position="198"/>
        <end position="224"/>
    </location>
</feature>
<dbReference type="OrthoDB" id="5381474at2"/>
<organism evidence="2 3">
    <name type="scientific">Pseudomyxococcus hansupus</name>
    <dbReference type="NCBI Taxonomy" id="1297742"/>
    <lineage>
        <taxon>Bacteria</taxon>
        <taxon>Pseudomonadati</taxon>
        <taxon>Myxococcota</taxon>
        <taxon>Myxococcia</taxon>
        <taxon>Myxococcales</taxon>
        <taxon>Cystobacterineae</taxon>
        <taxon>Myxococcaceae</taxon>
        <taxon>Pseudomyxococcus</taxon>
    </lineage>
</organism>
<keyword evidence="1" id="KW-0472">Membrane</keyword>
<dbReference type="PANTHER" id="PTHR33979">
    <property type="entry name" value="OS02G0221600 PROTEIN"/>
    <property type="match status" value="1"/>
</dbReference>
<accession>A0A0H4WW64</accession>
<feature type="transmembrane region" description="Helical" evidence="1">
    <location>
        <begin position="12"/>
        <end position="28"/>
    </location>
</feature>
<dbReference type="KEGG" id="mym:A176_004548"/>
<dbReference type="InterPro" id="IPR049500">
    <property type="entry name" value="Peptidase_M50B-like"/>
</dbReference>
<sequence length="245" mass="26142">MRTASGAQLDFGRLALLALMLGVGWYFWDSPALWPMKVLVVMMHESGHALAALLVGGSVERIHLAADESGSCLSRLPPGTLGQIAVYSGGYLGSAVAGAGLLLATFRFRLRRWVLGTASVWLTVMGVLYAGDSFTLFFCVGTAVVLGLGAKFLPDGVVDALNLFIAAFTALYALFDLRSDLWDSTVRARSDAALLADLTYVPAVVWAGLWSLLAIGLLAVAAYMSMHAKPRGMQMPSVTARTRRV</sequence>
<feature type="transmembrane region" description="Helical" evidence="1">
    <location>
        <begin position="135"/>
        <end position="153"/>
    </location>
</feature>
<dbReference type="STRING" id="1297742.A176_004548"/>
<feature type="transmembrane region" description="Helical" evidence="1">
    <location>
        <begin position="113"/>
        <end position="129"/>
    </location>
</feature>
<dbReference type="Pfam" id="PF13398">
    <property type="entry name" value="Peptidase_M50B"/>
    <property type="match status" value="1"/>
</dbReference>
<keyword evidence="1" id="KW-0812">Transmembrane</keyword>
<gene>
    <name evidence="2" type="ORF">A176_004548</name>
</gene>
<feature type="transmembrane region" description="Helical" evidence="1">
    <location>
        <begin position="84"/>
        <end position="106"/>
    </location>
</feature>
<keyword evidence="1" id="KW-1133">Transmembrane helix</keyword>
<dbReference type="EMBL" id="CP012109">
    <property type="protein sequence ID" value="AKQ67636.1"/>
    <property type="molecule type" value="Genomic_DNA"/>
</dbReference>
<name>A0A0H4WW64_9BACT</name>
<evidence type="ECO:0000313" key="2">
    <source>
        <dbReference type="EMBL" id="AKQ67636.1"/>
    </source>
</evidence>
<dbReference type="PANTHER" id="PTHR33979:SF2">
    <property type="entry name" value="PEPTIDASE M50B-LIKE-DOMAIN-CONTAINING PROTEIN"/>
    <property type="match status" value="1"/>
</dbReference>
<protein>
    <submittedName>
        <fullName evidence="2">Putative integral membrane protein</fullName>
    </submittedName>
</protein>
<reference evidence="2 3" key="1">
    <citation type="journal article" date="2016" name="PLoS ONE">
        <title>Complete Genome Sequence and Comparative Genomics of a Novel Myxobacterium Myxococcus hansupus.</title>
        <authorList>
            <person name="Sharma G."/>
            <person name="Narwani T."/>
            <person name="Subramanian S."/>
        </authorList>
    </citation>
    <scope>NUCLEOTIDE SEQUENCE [LARGE SCALE GENOMIC DNA]</scope>
    <source>
        <strain evidence="3">mixupus</strain>
    </source>
</reference>
<proteinExistence type="predicted"/>
<dbReference type="PATRIC" id="fig|1297742.4.peg.4591"/>
<keyword evidence="3" id="KW-1185">Reference proteome</keyword>
<feature type="transmembrane region" description="Helical" evidence="1">
    <location>
        <begin position="160"/>
        <end position="178"/>
    </location>
</feature>
<dbReference type="AlphaFoldDB" id="A0A0H4WW64"/>